<keyword evidence="4" id="KW-1185">Reference proteome</keyword>
<dbReference type="EMBL" id="AXCM01000128">
    <property type="status" value="NOT_ANNOTATED_CDS"/>
    <property type="molecule type" value="Genomic_DNA"/>
</dbReference>
<proteinExistence type="predicted"/>
<accession>A0A182M9L1</accession>
<dbReference type="VEuPathDB" id="VectorBase:ACUA012855"/>
<feature type="compositionally biased region" description="Acidic residues" evidence="1">
    <location>
        <begin position="236"/>
        <end position="251"/>
    </location>
</feature>
<keyword evidence="2" id="KW-0472">Membrane</keyword>
<evidence type="ECO:0000256" key="2">
    <source>
        <dbReference type="SAM" id="Phobius"/>
    </source>
</evidence>
<dbReference type="Gene3D" id="2.10.220.10">
    <property type="entry name" value="Hormone Receptor, Insulin-like Growth Factor Receptor 1, Chain A, domain 2"/>
    <property type="match status" value="1"/>
</dbReference>
<dbReference type="EnsemblMetazoa" id="ACUA012855-RA">
    <property type="protein sequence ID" value="ACUA012855-PA"/>
    <property type="gene ID" value="ACUA012855"/>
</dbReference>
<evidence type="ECO:0000313" key="3">
    <source>
        <dbReference type="EnsemblMetazoa" id="ACUA012855-PA"/>
    </source>
</evidence>
<organism evidence="3 4">
    <name type="scientific">Anopheles culicifacies</name>
    <dbReference type="NCBI Taxonomy" id="139723"/>
    <lineage>
        <taxon>Eukaryota</taxon>
        <taxon>Metazoa</taxon>
        <taxon>Ecdysozoa</taxon>
        <taxon>Arthropoda</taxon>
        <taxon>Hexapoda</taxon>
        <taxon>Insecta</taxon>
        <taxon>Pterygota</taxon>
        <taxon>Neoptera</taxon>
        <taxon>Endopterygota</taxon>
        <taxon>Diptera</taxon>
        <taxon>Nematocera</taxon>
        <taxon>Culicoidea</taxon>
        <taxon>Culicidae</taxon>
        <taxon>Anophelinae</taxon>
        <taxon>Anopheles</taxon>
        <taxon>culicifacies species complex</taxon>
    </lineage>
</organism>
<keyword evidence="2" id="KW-1133">Transmembrane helix</keyword>
<keyword evidence="2" id="KW-0812">Transmembrane</keyword>
<sequence>MQPVYPLRHEAHERTYPSALIAPDANDTSHLADIDEIATNAQQPLSPSSLRRRREQHVLVNALMNSSHTESYHLLNSSSKLPQCLQCHTTCLKCTGPKATDCSECQAAFRFQPIASGGESSICVSINDKRQPQLDASNNDSSGQLKTSEFAVQSNMPIATGSDASHHNYLPSVFFLGGVLVVAFAAIYVLWLHCFQGTPGIGDLTSASALVGDSGDGASGAGLASIRYDRVHTNEQEEDDESGSSDDDEGDLLSVSATQIIAPIVR</sequence>
<dbReference type="Proteomes" id="UP000075883">
    <property type="component" value="Unassembled WGS sequence"/>
</dbReference>
<reference evidence="4" key="1">
    <citation type="submission" date="2013-09" db="EMBL/GenBank/DDBJ databases">
        <title>The Genome Sequence of Anopheles culicifacies species A.</title>
        <authorList>
            <consortium name="The Broad Institute Genomics Platform"/>
            <person name="Neafsey D.E."/>
            <person name="Besansky N."/>
            <person name="Howell P."/>
            <person name="Walton C."/>
            <person name="Young S.K."/>
            <person name="Zeng Q."/>
            <person name="Gargeya S."/>
            <person name="Fitzgerald M."/>
            <person name="Haas B."/>
            <person name="Abouelleil A."/>
            <person name="Allen A.W."/>
            <person name="Alvarado L."/>
            <person name="Arachchi H.M."/>
            <person name="Berlin A.M."/>
            <person name="Chapman S.B."/>
            <person name="Gainer-Dewar J."/>
            <person name="Goldberg J."/>
            <person name="Griggs A."/>
            <person name="Gujja S."/>
            <person name="Hansen M."/>
            <person name="Howarth C."/>
            <person name="Imamovic A."/>
            <person name="Ireland A."/>
            <person name="Larimer J."/>
            <person name="McCowan C."/>
            <person name="Murphy C."/>
            <person name="Pearson M."/>
            <person name="Poon T.W."/>
            <person name="Priest M."/>
            <person name="Roberts A."/>
            <person name="Saif S."/>
            <person name="Shea T."/>
            <person name="Sisk P."/>
            <person name="Sykes S."/>
            <person name="Wortman J."/>
            <person name="Nusbaum C."/>
            <person name="Birren B."/>
        </authorList>
    </citation>
    <scope>NUCLEOTIDE SEQUENCE [LARGE SCALE GENOMIC DNA]</scope>
    <source>
        <strain evidence="4">A-37</strain>
    </source>
</reference>
<reference evidence="3" key="2">
    <citation type="submission" date="2020-05" db="UniProtKB">
        <authorList>
            <consortium name="EnsemblMetazoa"/>
        </authorList>
    </citation>
    <scope>IDENTIFICATION</scope>
    <source>
        <strain evidence="3">A-37</strain>
    </source>
</reference>
<evidence type="ECO:0000313" key="4">
    <source>
        <dbReference type="Proteomes" id="UP000075883"/>
    </source>
</evidence>
<dbReference type="AlphaFoldDB" id="A0A182M9L1"/>
<dbReference type="SUPFAM" id="SSF57184">
    <property type="entry name" value="Growth factor receptor domain"/>
    <property type="match status" value="1"/>
</dbReference>
<name>A0A182M9L1_9DIPT</name>
<feature type="region of interest" description="Disordered" evidence="1">
    <location>
        <begin position="229"/>
        <end position="253"/>
    </location>
</feature>
<dbReference type="SMART" id="SM00261">
    <property type="entry name" value="FU"/>
    <property type="match status" value="1"/>
</dbReference>
<dbReference type="InterPro" id="IPR006212">
    <property type="entry name" value="Furin_repeat"/>
</dbReference>
<feature type="transmembrane region" description="Helical" evidence="2">
    <location>
        <begin position="169"/>
        <end position="191"/>
    </location>
</feature>
<dbReference type="CDD" id="cd00064">
    <property type="entry name" value="FU"/>
    <property type="match status" value="1"/>
</dbReference>
<dbReference type="InterPro" id="IPR009030">
    <property type="entry name" value="Growth_fac_rcpt_cys_sf"/>
</dbReference>
<protein>
    <submittedName>
        <fullName evidence="3">Uncharacterized protein</fullName>
    </submittedName>
</protein>
<evidence type="ECO:0000256" key="1">
    <source>
        <dbReference type="SAM" id="MobiDB-lite"/>
    </source>
</evidence>